<sequence length="177" mass="19841">MMTLKNFLALTALSLAFGTVSAQTEEAALPRKVSNVEVLDLEGKPVTLPYWGEKNLMIFYVDPDHHKQNEDFTVELEKNHRAESDKIHGFGVMNLKDAPMVPNSMARSMARKRTATNGATVLADQTHALSTAWNLGDCNNKFVLMFVTKEGELVFLRKGVLSDADKEAFYEVLENYK</sequence>
<name>A0A4Y1WXP6_9BACT</name>
<keyword evidence="3" id="KW-1185">Reference proteome</keyword>
<gene>
    <name evidence="2" type="ORF">A5CBH24_23420</name>
</gene>
<dbReference type="AlphaFoldDB" id="A0A4Y1WXP6"/>
<accession>A0A4Y1WXP6</accession>
<evidence type="ECO:0008006" key="4">
    <source>
        <dbReference type="Google" id="ProtNLM"/>
    </source>
</evidence>
<dbReference type="KEGG" id="acou:A5CBH24_23420"/>
<evidence type="ECO:0000256" key="1">
    <source>
        <dbReference type="SAM" id="SignalP"/>
    </source>
</evidence>
<feature type="chain" id="PRO_5021277321" description="Transcriptional regulator" evidence="1">
    <location>
        <begin position="23"/>
        <end position="177"/>
    </location>
</feature>
<dbReference type="EMBL" id="AP019735">
    <property type="protein sequence ID" value="BBL05029.1"/>
    <property type="molecule type" value="Genomic_DNA"/>
</dbReference>
<evidence type="ECO:0000313" key="3">
    <source>
        <dbReference type="Proteomes" id="UP000318946"/>
    </source>
</evidence>
<reference evidence="3" key="1">
    <citation type="submission" date="2019-06" db="EMBL/GenBank/DDBJ databases">
        <title>Alistipes onderdonkii subsp. vulgaris subsp. nov., Alistipes dispar sp. nov. and Alistipes communis sp. nov., isolated from human faeces, and creation of Alistipes onderdonkii subsp. onderdonkii subsp. nov.</title>
        <authorList>
            <person name="Sakamoto M."/>
            <person name="Ikeyama N."/>
            <person name="Ogata Y."/>
            <person name="Suda W."/>
            <person name="Iino T."/>
            <person name="Hattori M."/>
            <person name="Ohkuma M."/>
        </authorList>
    </citation>
    <scope>NUCLEOTIDE SEQUENCE [LARGE SCALE GENOMIC DNA]</scope>
    <source>
        <strain evidence="3">5CBH24</strain>
    </source>
</reference>
<keyword evidence="1" id="KW-0732">Signal</keyword>
<feature type="signal peptide" evidence="1">
    <location>
        <begin position="1"/>
        <end position="22"/>
    </location>
</feature>
<organism evidence="2 3">
    <name type="scientific">Alistipes communis</name>
    <dbReference type="NCBI Taxonomy" id="2585118"/>
    <lineage>
        <taxon>Bacteria</taxon>
        <taxon>Pseudomonadati</taxon>
        <taxon>Bacteroidota</taxon>
        <taxon>Bacteroidia</taxon>
        <taxon>Bacteroidales</taxon>
        <taxon>Rikenellaceae</taxon>
        <taxon>Alistipes</taxon>
    </lineage>
</organism>
<dbReference type="RefSeq" id="WP_019129535.1">
    <property type="nucleotide sequence ID" value="NZ_DBEZZJ010000106.1"/>
</dbReference>
<dbReference type="Proteomes" id="UP000318946">
    <property type="component" value="Chromosome"/>
</dbReference>
<protein>
    <recommendedName>
        <fullName evidence="4">Transcriptional regulator</fullName>
    </recommendedName>
</protein>
<proteinExistence type="predicted"/>
<evidence type="ECO:0000313" key="2">
    <source>
        <dbReference type="EMBL" id="BBL05029.1"/>
    </source>
</evidence>